<evidence type="ECO:0000259" key="7">
    <source>
        <dbReference type="Pfam" id="PF08281"/>
    </source>
</evidence>
<dbReference type="OrthoDB" id="1160671at2"/>
<evidence type="ECO:0000256" key="5">
    <source>
        <dbReference type="ARBA" id="ARBA00023163"/>
    </source>
</evidence>
<dbReference type="InterPro" id="IPR013325">
    <property type="entry name" value="RNA_pol_sigma_r2"/>
</dbReference>
<reference evidence="8 9" key="1">
    <citation type="submission" date="2014-07" db="EMBL/GenBank/DDBJ databases">
        <title>Draft genome sequence of Nonlabens ulvanivorans, an ulvan degrading bacterium.</title>
        <authorList>
            <person name="Kopel M."/>
            <person name="Helbert W."/>
            <person name="Henrissat B."/>
            <person name="Doniger T."/>
            <person name="Banin E."/>
        </authorList>
    </citation>
    <scope>NUCLEOTIDE SEQUENCE [LARGE SCALE GENOMIC DNA]</scope>
    <source>
        <strain evidence="8 9">PLR</strain>
    </source>
</reference>
<evidence type="ECO:0000256" key="1">
    <source>
        <dbReference type="ARBA" id="ARBA00010641"/>
    </source>
</evidence>
<dbReference type="Pfam" id="PF08281">
    <property type="entry name" value="Sigma70_r4_2"/>
    <property type="match status" value="1"/>
</dbReference>
<dbReference type="InterPro" id="IPR039425">
    <property type="entry name" value="RNA_pol_sigma-70-like"/>
</dbReference>
<dbReference type="InterPro" id="IPR007627">
    <property type="entry name" value="RNA_pol_sigma70_r2"/>
</dbReference>
<dbReference type="GO" id="GO:0003677">
    <property type="term" value="F:DNA binding"/>
    <property type="evidence" value="ECO:0007669"/>
    <property type="project" value="UniProtKB-KW"/>
</dbReference>
<sequence length="204" mass="23571">MPVHCNKLKKAASLRRNTNQVTLTETEISVYDLCEQGDQRAQMKVYDSYSRGMYHVALRILKDSGEAEDVMQESMIAAFHKMSQWNREATFGSWLKRIVINNSLSRLRKTKKMETVSYDDVAYHLESQADDQQIDMENAGMTAKKVLLVMNKLKDNYKQILTLHLIEGMDNEEICEIMKISNAMCRTTISRAKESLRTKIKAHE</sequence>
<dbReference type="InterPro" id="IPR014284">
    <property type="entry name" value="RNA_pol_sigma-70_dom"/>
</dbReference>
<dbReference type="Gene3D" id="1.10.1740.10">
    <property type="match status" value="1"/>
</dbReference>
<keyword evidence="3" id="KW-0731">Sigma factor</keyword>
<dbReference type="Gene3D" id="1.10.10.10">
    <property type="entry name" value="Winged helix-like DNA-binding domain superfamily/Winged helix DNA-binding domain"/>
    <property type="match status" value="1"/>
</dbReference>
<name>A0A084K0H1_NONUL</name>
<keyword evidence="8" id="KW-0240">DNA-directed RNA polymerase</keyword>
<evidence type="ECO:0000313" key="9">
    <source>
        <dbReference type="Proteomes" id="UP000028531"/>
    </source>
</evidence>
<feature type="domain" description="RNA polymerase sigma-70 region 2" evidence="6">
    <location>
        <begin position="46"/>
        <end position="111"/>
    </location>
</feature>
<evidence type="ECO:0000259" key="6">
    <source>
        <dbReference type="Pfam" id="PF04542"/>
    </source>
</evidence>
<gene>
    <name evidence="8" type="ORF">IL45_00300</name>
</gene>
<dbReference type="InterPro" id="IPR013324">
    <property type="entry name" value="RNA_pol_sigma_r3/r4-like"/>
</dbReference>
<accession>A0A084K0H1</accession>
<evidence type="ECO:0000256" key="2">
    <source>
        <dbReference type="ARBA" id="ARBA00023015"/>
    </source>
</evidence>
<feature type="domain" description="RNA polymerase sigma factor 70 region 4 type 2" evidence="7">
    <location>
        <begin position="145"/>
        <end position="196"/>
    </location>
</feature>
<proteinExistence type="inferred from homology"/>
<dbReference type="InterPro" id="IPR036388">
    <property type="entry name" value="WH-like_DNA-bd_sf"/>
</dbReference>
<organism evidence="8 9">
    <name type="scientific">Nonlabens ulvanivorans</name>
    <name type="common">Persicivirga ulvanivorans</name>
    <dbReference type="NCBI Taxonomy" id="906888"/>
    <lineage>
        <taxon>Bacteria</taxon>
        <taxon>Pseudomonadati</taxon>
        <taxon>Bacteroidota</taxon>
        <taxon>Flavobacteriia</taxon>
        <taxon>Flavobacteriales</taxon>
        <taxon>Flavobacteriaceae</taxon>
        <taxon>Nonlabens</taxon>
    </lineage>
</organism>
<evidence type="ECO:0000313" key="8">
    <source>
        <dbReference type="EMBL" id="KEZ94705.1"/>
    </source>
</evidence>
<evidence type="ECO:0000256" key="3">
    <source>
        <dbReference type="ARBA" id="ARBA00023082"/>
    </source>
</evidence>
<dbReference type="PANTHER" id="PTHR43133">
    <property type="entry name" value="RNA POLYMERASE ECF-TYPE SIGMA FACTO"/>
    <property type="match status" value="1"/>
</dbReference>
<dbReference type="PANTHER" id="PTHR43133:SF8">
    <property type="entry name" value="RNA POLYMERASE SIGMA FACTOR HI_1459-RELATED"/>
    <property type="match status" value="1"/>
</dbReference>
<dbReference type="EMBL" id="JPJI01000003">
    <property type="protein sequence ID" value="KEZ94705.1"/>
    <property type="molecule type" value="Genomic_DNA"/>
</dbReference>
<comment type="caution">
    <text evidence="8">The sequence shown here is derived from an EMBL/GenBank/DDBJ whole genome shotgun (WGS) entry which is preliminary data.</text>
</comment>
<dbReference type="Proteomes" id="UP000028531">
    <property type="component" value="Unassembled WGS sequence"/>
</dbReference>
<dbReference type="GO" id="GO:0000428">
    <property type="term" value="C:DNA-directed RNA polymerase complex"/>
    <property type="evidence" value="ECO:0007669"/>
    <property type="project" value="UniProtKB-KW"/>
</dbReference>
<dbReference type="SUPFAM" id="SSF88659">
    <property type="entry name" value="Sigma3 and sigma4 domains of RNA polymerase sigma factors"/>
    <property type="match status" value="1"/>
</dbReference>
<protein>
    <submittedName>
        <fullName evidence="8">DNA-directed RNA polymerase subunit sigma</fullName>
    </submittedName>
</protein>
<dbReference type="GO" id="GO:0006352">
    <property type="term" value="P:DNA-templated transcription initiation"/>
    <property type="evidence" value="ECO:0007669"/>
    <property type="project" value="InterPro"/>
</dbReference>
<dbReference type="InterPro" id="IPR013249">
    <property type="entry name" value="RNA_pol_sigma70_r4_t2"/>
</dbReference>
<dbReference type="GO" id="GO:0016987">
    <property type="term" value="F:sigma factor activity"/>
    <property type="evidence" value="ECO:0007669"/>
    <property type="project" value="UniProtKB-KW"/>
</dbReference>
<dbReference type="SUPFAM" id="SSF88946">
    <property type="entry name" value="Sigma2 domain of RNA polymerase sigma factors"/>
    <property type="match status" value="1"/>
</dbReference>
<comment type="similarity">
    <text evidence="1">Belongs to the sigma-70 factor family. ECF subfamily.</text>
</comment>
<evidence type="ECO:0000256" key="4">
    <source>
        <dbReference type="ARBA" id="ARBA00023125"/>
    </source>
</evidence>
<dbReference type="AlphaFoldDB" id="A0A084K0H1"/>
<dbReference type="NCBIfam" id="TIGR02937">
    <property type="entry name" value="sigma70-ECF"/>
    <property type="match status" value="1"/>
</dbReference>
<keyword evidence="5" id="KW-0804">Transcription</keyword>
<keyword evidence="2" id="KW-0805">Transcription regulation</keyword>
<keyword evidence="4" id="KW-0238">DNA-binding</keyword>
<dbReference type="Pfam" id="PF04542">
    <property type="entry name" value="Sigma70_r2"/>
    <property type="match status" value="1"/>
</dbReference>